<organism evidence="1 2">
    <name type="scientific">Prorocentrum cordatum</name>
    <dbReference type="NCBI Taxonomy" id="2364126"/>
    <lineage>
        <taxon>Eukaryota</taxon>
        <taxon>Sar</taxon>
        <taxon>Alveolata</taxon>
        <taxon>Dinophyceae</taxon>
        <taxon>Prorocentrales</taxon>
        <taxon>Prorocentraceae</taxon>
        <taxon>Prorocentrum</taxon>
    </lineage>
</organism>
<dbReference type="Proteomes" id="UP001189429">
    <property type="component" value="Unassembled WGS sequence"/>
</dbReference>
<accession>A0ABN9QF86</accession>
<dbReference type="EMBL" id="CAUYUJ010003014">
    <property type="protein sequence ID" value="CAK0803474.1"/>
    <property type="molecule type" value="Genomic_DNA"/>
</dbReference>
<evidence type="ECO:0000313" key="1">
    <source>
        <dbReference type="EMBL" id="CAK0803474.1"/>
    </source>
</evidence>
<proteinExistence type="predicted"/>
<protein>
    <recommendedName>
        <fullName evidence="3">RNA-directed RNA polymerase</fullName>
    </recommendedName>
</protein>
<sequence>ADGRMAENAHHKLALLTHLGDKMTVCMSKNQGKDPRCKYPAADIVNMFCASQYLKNDTDLKRTCFWAIRAVLPQHLAQEFCSSIEAERVHGRVASEATLSRMRGRVGVAWMLAARRVIEGFTADDDGVILYPIPDSSPQGGRDYQMTVLLMIGKSSVPTAHRLACELDRCNIEKALDQRIDDWSFEEDIMTQIEGMFLRHAAPAVQLGFGRTNLSAKFHAIMHQLFFLSPDVATFAQLVKDVPVWLSDQGAESGIARIKPIIVENVLSYVRPDDDDEEAPCLATTGLSPGPGGLETWGKGEGKRQDMIDVSRSLEFSGALHLNHNAGKHLADVMPDYTEAVRRLSKVAELLDNPEWKERLESTCCSNSPVMKVLFEPIKKFKGHCHVERWGTVANTVLHITGDVEAGLRCGWGCLKYNHGKKNIIVHGDNNDVGGVKLKDLDETIKSPFWWAYWRMLDRIAQALFDMLRWCASCSCLFDLLEELRAGDHGHDEEVVKRVRDRASKCPLRGMRCHDVCAGGLLDYAKQRLSYRVAEFASHLPNDIGQAGKQSILEQCESGRAHIVAYYTVKLDVAAKIELTSANFIEHPREIPLSESDCACKRDAFVNHVINALKADGTVYSMPIQHNAIVELHKVFQVFDPEQQPVDEGTRQAALPLPQSGVDEILFFKVVISDVSRIPRPKISGQVQFGGVKAFVVHKLLRHNVAEHTCAVSASAVGKEFGDAAEPCALHPAALSPDNLSIICSWRRSNNEFFEVRLPEHIASQIPVEEMEMFGMAIHALLKYPNGCNREQVVPEHPLGPNQELMHALCKLGLWEGPPYKITVMGKALLEVGIGLNCPSPLLMPHKRTDDIDEATLAQLILCMEETGWVNFDLSTS</sequence>
<evidence type="ECO:0000313" key="2">
    <source>
        <dbReference type="Proteomes" id="UP001189429"/>
    </source>
</evidence>
<name>A0ABN9QF86_9DINO</name>
<feature type="non-terminal residue" evidence="1">
    <location>
        <position position="877"/>
    </location>
</feature>
<reference evidence="1" key="1">
    <citation type="submission" date="2023-10" db="EMBL/GenBank/DDBJ databases">
        <authorList>
            <person name="Chen Y."/>
            <person name="Shah S."/>
            <person name="Dougan E. K."/>
            <person name="Thang M."/>
            <person name="Chan C."/>
        </authorList>
    </citation>
    <scope>NUCLEOTIDE SEQUENCE [LARGE SCALE GENOMIC DNA]</scope>
</reference>
<keyword evidence="2" id="KW-1185">Reference proteome</keyword>
<gene>
    <name evidence="1" type="ORF">PCOR1329_LOCUS10621</name>
</gene>
<evidence type="ECO:0008006" key="3">
    <source>
        <dbReference type="Google" id="ProtNLM"/>
    </source>
</evidence>
<comment type="caution">
    <text evidence="1">The sequence shown here is derived from an EMBL/GenBank/DDBJ whole genome shotgun (WGS) entry which is preliminary data.</text>
</comment>
<feature type="non-terminal residue" evidence="1">
    <location>
        <position position="1"/>
    </location>
</feature>